<evidence type="ECO:0000313" key="2">
    <source>
        <dbReference type="EMBL" id="MCT2585649.1"/>
    </source>
</evidence>
<sequence length="79" mass="8765">MLYLLAAIGAICVAVLLWRAFVSNSVEQGERRPVRPIRPMRPARPARRAPIAPDDDPDFLRKLGERKPPADPDGKQPPA</sequence>
<protein>
    <recommendedName>
        <fullName evidence="4">Signal recognition particle-docking protein FtsY</fullName>
    </recommendedName>
</protein>
<proteinExistence type="predicted"/>
<feature type="compositionally biased region" description="Basic and acidic residues" evidence="1">
    <location>
        <begin position="58"/>
        <end position="79"/>
    </location>
</feature>
<evidence type="ECO:0000256" key="1">
    <source>
        <dbReference type="SAM" id="MobiDB-lite"/>
    </source>
</evidence>
<evidence type="ECO:0000313" key="3">
    <source>
        <dbReference type="Proteomes" id="UP001156441"/>
    </source>
</evidence>
<comment type="caution">
    <text evidence="2">The sequence shown here is derived from an EMBL/GenBank/DDBJ whole genome shotgun (WGS) entry which is preliminary data.</text>
</comment>
<organism evidence="2 3">
    <name type="scientific">Actinophytocola gossypii</name>
    <dbReference type="NCBI Taxonomy" id="2812003"/>
    <lineage>
        <taxon>Bacteria</taxon>
        <taxon>Bacillati</taxon>
        <taxon>Actinomycetota</taxon>
        <taxon>Actinomycetes</taxon>
        <taxon>Pseudonocardiales</taxon>
        <taxon>Pseudonocardiaceae</taxon>
    </lineage>
</organism>
<dbReference type="EMBL" id="JAFFZE010000016">
    <property type="protein sequence ID" value="MCT2585649.1"/>
    <property type="molecule type" value="Genomic_DNA"/>
</dbReference>
<reference evidence="2 3" key="1">
    <citation type="submission" date="2021-02" db="EMBL/GenBank/DDBJ databases">
        <title>Actinophytocola xerophila sp. nov., isolated from soil of cotton cropping field.</title>
        <authorList>
            <person name="Huang R."/>
            <person name="Chen X."/>
            <person name="Ge X."/>
            <person name="Liu W."/>
        </authorList>
    </citation>
    <scope>NUCLEOTIDE SEQUENCE [LARGE SCALE GENOMIC DNA]</scope>
    <source>
        <strain evidence="2 3">S1-96</strain>
    </source>
</reference>
<gene>
    <name evidence="2" type="ORF">JT362_21250</name>
</gene>
<feature type="region of interest" description="Disordered" evidence="1">
    <location>
        <begin position="26"/>
        <end position="79"/>
    </location>
</feature>
<dbReference type="Proteomes" id="UP001156441">
    <property type="component" value="Unassembled WGS sequence"/>
</dbReference>
<keyword evidence="3" id="KW-1185">Reference proteome</keyword>
<dbReference type="RefSeq" id="WP_260193322.1">
    <property type="nucleotide sequence ID" value="NZ_JAFFZE010000016.1"/>
</dbReference>
<name>A0ABT2JDM9_9PSEU</name>
<evidence type="ECO:0008006" key="4">
    <source>
        <dbReference type="Google" id="ProtNLM"/>
    </source>
</evidence>
<accession>A0ABT2JDM9</accession>